<feature type="region of interest" description="Disordered" evidence="1">
    <location>
        <begin position="77"/>
        <end position="132"/>
    </location>
</feature>
<dbReference type="HOGENOM" id="CLU_1161226_0_0_1"/>
<name>K3W134_FUSPC</name>
<accession>K3W134</accession>
<feature type="region of interest" description="Disordered" evidence="1">
    <location>
        <begin position="252"/>
        <end position="292"/>
    </location>
</feature>
<dbReference type="RefSeq" id="XP_009255989.1">
    <property type="nucleotide sequence ID" value="XM_009257714.1"/>
</dbReference>
<gene>
    <name evidence="2" type="ORF">FPSE_04596</name>
</gene>
<proteinExistence type="predicted"/>
<protein>
    <submittedName>
        <fullName evidence="2">Uncharacterized protein</fullName>
    </submittedName>
</protein>
<dbReference type="Proteomes" id="UP000007978">
    <property type="component" value="Chromosome 1"/>
</dbReference>
<feature type="compositionally biased region" description="Polar residues" evidence="1">
    <location>
        <begin position="254"/>
        <end position="269"/>
    </location>
</feature>
<feature type="region of interest" description="Disordered" evidence="1">
    <location>
        <begin position="1"/>
        <end position="47"/>
    </location>
</feature>
<reference evidence="2 3" key="1">
    <citation type="journal article" date="2012" name="PLoS Pathog.">
        <title>Comparative pathogenomics reveals horizontally acquired novel virulence genes in fungi infecting cereal hosts.</title>
        <authorList>
            <person name="Gardiner D.M."/>
            <person name="McDonald M.C."/>
            <person name="Covarelli L."/>
            <person name="Solomon P.S."/>
            <person name="Rusu A.G."/>
            <person name="Marshall M."/>
            <person name="Kazan K."/>
            <person name="Chakraborty S."/>
            <person name="McDonald B.A."/>
            <person name="Manners J.M."/>
        </authorList>
    </citation>
    <scope>NUCLEOTIDE SEQUENCE [LARGE SCALE GENOMIC DNA]</scope>
    <source>
        <strain evidence="2 3">CS3096</strain>
    </source>
</reference>
<evidence type="ECO:0000313" key="3">
    <source>
        <dbReference type="Proteomes" id="UP000007978"/>
    </source>
</evidence>
<dbReference type="OrthoDB" id="5081952at2759"/>
<sequence length="292" mass="32803">MPLPKKNQASVVAGRRQEECPKATTLCPAPRGEKETQHYSDGGSDILVPKARDNAQYEIDESRQRSASALKNVWRFFSSESSSNPPVPKAQLKHERNSDAWSTIDLTSPTNEGRYTAPQPSPYPKGRRGRATRLDESQMQPYWNTPFRPESPMPPVSDSTIWPSSSDFEPEKDLDIEIITWNRGPRRTVRTVHDDPRQAVEHQAAIIVDLSTDDPPSVSEDESYGEEQEEDIVVQARRVTRVGRATLIKLPKLNRNQNQSQDVQESRPSSVDLADCSVERDDAQTPARTESG</sequence>
<dbReference type="EMBL" id="AFNW01000094">
    <property type="protein sequence ID" value="EKJ75205.1"/>
    <property type="molecule type" value="Genomic_DNA"/>
</dbReference>
<evidence type="ECO:0000313" key="2">
    <source>
        <dbReference type="EMBL" id="EKJ75205.1"/>
    </source>
</evidence>
<feature type="region of interest" description="Disordered" evidence="1">
    <location>
        <begin position="207"/>
        <end position="230"/>
    </location>
</feature>
<feature type="compositionally biased region" description="Acidic residues" evidence="1">
    <location>
        <begin position="219"/>
        <end position="230"/>
    </location>
</feature>
<comment type="caution">
    <text evidence="2">The sequence shown here is derived from an EMBL/GenBank/DDBJ whole genome shotgun (WGS) entry which is preliminary data.</text>
</comment>
<dbReference type="AlphaFoldDB" id="K3W134"/>
<dbReference type="GeneID" id="20363214"/>
<organism evidence="2 3">
    <name type="scientific">Fusarium pseudograminearum (strain CS3096)</name>
    <name type="common">Wheat and barley crown-rot fungus</name>
    <dbReference type="NCBI Taxonomy" id="1028729"/>
    <lineage>
        <taxon>Eukaryota</taxon>
        <taxon>Fungi</taxon>
        <taxon>Dikarya</taxon>
        <taxon>Ascomycota</taxon>
        <taxon>Pezizomycotina</taxon>
        <taxon>Sordariomycetes</taxon>
        <taxon>Hypocreomycetidae</taxon>
        <taxon>Hypocreales</taxon>
        <taxon>Nectriaceae</taxon>
        <taxon>Fusarium</taxon>
    </lineage>
</organism>
<keyword evidence="3" id="KW-1185">Reference proteome</keyword>
<dbReference type="KEGG" id="fpu:FPSE_04596"/>
<feature type="compositionally biased region" description="Polar residues" evidence="1">
    <location>
        <begin position="99"/>
        <end position="113"/>
    </location>
</feature>
<evidence type="ECO:0000256" key="1">
    <source>
        <dbReference type="SAM" id="MobiDB-lite"/>
    </source>
</evidence>